<sequence>MSAPNPGRQSPSPERQTGAQQRDPISQGKAQHKYPPPEHSTQGQGLSQEEQTAGLSSNPKHPLEDIEAAKFTKGSVSSAFTEVLHEQKS</sequence>
<evidence type="ECO:0000313" key="3">
    <source>
        <dbReference type="Proteomes" id="UP000247233"/>
    </source>
</evidence>
<dbReference type="GeneID" id="37069058"/>
<comment type="caution">
    <text evidence="2">The sequence shown here is derived from an EMBL/GenBank/DDBJ whole genome shotgun (WGS) entry which is preliminary data.</text>
</comment>
<dbReference type="OrthoDB" id="5375886at2759"/>
<evidence type="ECO:0000313" key="2">
    <source>
        <dbReference type="EMBL" id="PWY73713.1"/>
    </source>
</evidence>
<feature type="compositionally biased region" description="Polar residues" evidence="1">
    <location>
        <begin position="7"/>
        <end position="24"/>
    </location>
</feature>
<dbReference type="RefSeq" id="XP_025396884.1">
    <property type="nucleotide sequence ID" value="XM_025546821.1"/>
</dbReference>
<dbReference type="AlphaFoldDB" id="A0A317VHD0"/>
<feature type="region of interest" description="Disordered" evidence="1">
    <location>
        <begin position="1"/>
        <end position="66"/>
    </location>
</feature>
<dbReference type="VEuPathDB" id="FungiDB:BO70DRAFT_398935"/>
<keyword evidence="3" id="KW-1185">Reference proteome</keyword>
<evidence type="ECO:0000256" key="1">
    <source>
        <dbReference type="SAM" id="MobiDB-lite"/>
    </source>
</evidence>
<proteinExistence type="predicted"/>
<protein>
    <submittedName>
        <fullName evidence="2">Uncharacterized protein</fullName>
    </submittedName>
</protein>
<organism evidence="2 3">
    <name type="scientific">Aspergillus heteromorphus CBS 117.55</name>
    <dbReference type="NCBI Taxonomy" id="1448321"/>
    <lineage>
        <taxon>Eukaryota</taxon>
        <taxon>Fungi</taxon>
        <taxon>Dikarya</taxon>
        <taxon>Ascomycota</taxon>
        <taxon>Pezizomycotina</taxon>
        <taxon>Eurotiomycetes</taxon>
        <taxon>Eurotiomycetidae</taxon>
        <taxon>Eurotiales</taxon>
        <taxon>Aspergillaceae</taxon>
        <taxon>Aspergillus</taxon>
        <taxon>Aspergillus subgen. Circumdati</taxon>
    </lineage>
</organism>
<name>A0A317VHD0_9EURO</name>
<gene>
    <name evidence="2" type="ORF">BO70DRAFT_398935</name>
</gene>
<dbReference type="STRING" id="1448321.A0A317VHD0"/>
<feature type="compositionally biased region" description="Polar residues" evidence="1">
    <location>
        <begin position="39"/>
        <end position="59"/>
    </location>
</feature>
<reference evidence="2 3" key="1">
    <citation type="submission" date="2016-12" db="EMBL/GenBank/DDBJ databases">
        <title>The genomes of Aspergillus section Nigri reveals drivers in fungal speciation.</title>
        <authorList>
            <consortium name="DOE Joint Genome Institute"/>
            <person name="Vesth T.C."/>
            <person name="Nybo J."/>
            <person name="Theobald S."/>
            <person name="Brandl J."/>
            <person name="Frisvad J.C."/>
            <person name="Nielsen K.F."/>
            <person name="Lyhne E.K."/>
            <person name="Kogle M.E."/>
            <person name="Kuo A."/>
            <person name="Riley R."/>
            <person name="Clum A."/>
            <person name="Nolan M."/>
            <person name="Lipzen A."/>
            <person name="Salamov A."/>
            <person name="Henrissat B."/>
            <person name="Wiebenga A."/>
            <person name="De Vries R.P."/>
            <person name="Grigoriev I.V."/>
            <person name="Mortensen U.H."/>
            <person name="Andersen M.R."/>
            <person name="Baker S.E."/>
        </authorList>
    </citation>
    <scope>NUCLEOTIDE SEQUENCE [LARGE SCALE GENOMIC DNA]</scope>
    <source>
        <strain evidence="2 3">CBS 117.55</strain>
    </source>
</reference>
<dbReference type="Proteomes" id="UP000247233">
    <property type="component" value="Unassembled WGS sequence"/>
</dbReference>
<dbReference type="EMBL" id="MSFL01000024">
    <property type="protein sequence ID" value="PWY73713.1"/>
    <property type="molecule type" value="Genomic_DNA"/>
</dbReference>
<accession>A0A317VHD0</accession>